<organism evidence="1 2">
    <name type="scientific">Halalkalibacter suaedae</name>
    <dbReference type="NCBI Taxonomy" id="2822140"/>
    <lineage>
        <taxon>Bacteria</taxon>
        <taxon>Bacillati</taxon>
        <taxon>Bacillota</taxon>
        <taxon>Bacilli</taxon>
        <taxon>Bacillales</taxon>
        <taxon>Bacillaceae</taxon>
        <taxon>Halalkalibacter</taxon>
    </lineage>
</organism>
<keyword evidence="2" id="KW-1185">Reference proteome</keyword>
<name>A0A940X0A4_9BACI</name>
<evidence type="ECO:0000313" key="1">
    <source>
        <dbReference type="EMBL" id="MBP3951774.1"/>
    </source>
</evidence>
<accession>A0A940X0A4</accession>
<gene>
    <name evidence="1" type="ORF">J7W16_11570</name>
</gene>
<evidence type="ECO:0000313" key="2">
    <source>
        <dbReference type="Proteomes" id="UP000678228"/>
    </source>
</evidence>
<dbReference type="AlphaFoldDB" id="A0A940X0A4"/>
<proteinExistence type="predicted"/>
<dbReference type="InterPro" id="IPR020216">
    <property type="entry name" value="Uncharacterised_YncE"/>
</dbReference>
<dbReference type="EMBL" id="JAGKSQ010000004">
    <property type="protein sequence ID" value="MBP3951774.1"/>
    <property type="molecule type" value="Genomic_DNA"/>
</dbReference>
<sequence length="145" mass="17012">MIPAKYGNLLADILVPIDTKQYNWYVATSECIVEHISLNEDLLPELQLKGRELDERIKRRPYYINFIDLKAFPVGDEVHDIETYEDFLESKSEVVLLIADTAYTTIYCKDKDTIKKVFENTRNFGFENVEYITDENDSRTRLAVY</sequence>
<comment type="caution">
    <text evidence="1">The sequence shown here is derived from an EMBL/GenBank/DDBJ whole genome shotgun (WGS) entry which is preliminary data.</text>
</comment>
<dbReference type="Pfam" id="PF10903">
    <property type="entry name" value="DUF2691"/>
    <property type="match status" value="1"/>
</dbReference>
<dbReference type="Proteomes" id="UP000678228">
    <property type="component" value="Unassembled WGS sequence"/>
</dbReference>
<reference evidence="1" key="1">
    <citation type="submission" date="2021-03" db="EMBL/GenBank/DDBJ databases">
        <title>Bacillus suaedae sp. nov., isolated from Suaeda aralocaspica.</title>
        <authorList>
            <person name="Lei R.F.R."/>
        </authorList>
    </citation>
    <scope>NUCLEOTIDE SEQUENCE</scope>
    <source>
        <strain evidence="1">YZJH907-2</strain>
    </source>
</reference>
<protein>
    <submittedName>
        <fullName evidence="1">DUF2691 family protein</fullName>
    </submittedName>
</protein>